<dbReference type="SUPFAM" id="SSF52540">
    <property type="entry name" value="P-loop containing nucleoside triphosphate hydrolases"/>
    <property type="match status" value="1"/>
</dbReference>
<accession>A0A9Q8URR2</accession>
<evidence type="ECO:0000313" key="3">
    <source>
        <dbReference type="Proteomes" id="UP000756132"/>
    </source>
</evidence>
<feature type="transmembrane region" description="Helical" evidence="1">
    <location>
        <begin position="140"/>
        <end position="160"/>
    </location>
</feature>
<name>A0A9Q8URR2_PASFU</name>
<gene>
    <name evidence="2" type="ORF">CLAFUR5_10387</name>
</gene>
<dbReference type="PANTHER" id="PTHR36978">
    <property type="entry name" value="P-LOOP CONTAINING NUCLEOTIDE TRIPHOSPHATE HYDROLASE"/>
    <property type="match status" value="1"/>
</dbReference>
<dbReference type="Pfam" id="PF17784">
    <property type="entry name" value="Sulfotransfer_4"/>
    <property type="match status" value="1"/>
</dbReference>
<dbReference type="RefSeq" id="XP_047764357.1">
    <property type="nucleotide sequence ID" value="XM_047909535.1"/>
</dbReference>
<dbReference type="PANTHER" id="PTHR36978:SF4">
    <property type="entry name" value="P-LOOP CONTAINING NUCLEOSIDE TRIPHOSPHATE HYDROLASE PROTEIN"/>
    <property type="match status" value="1"/>
</dbReference>
<dbReference type="EMBL" id="CP090169">
    <property type="protein sequence ID" value="UJO19991.1"/>
    <property type="molecule type" value="Genomic_DNA"/>
</dbReference>
<keyword evidence="1" id="KW-1133">Transmembrane helix</keyword>
<dbReference type="OrthoDB" id="408152at2759"/>
<dbReference type="AlphaFoldDB" id="A0A9Q8URR2"/>
<organism evidence="2 3">
    <name type="scientific">Passalora fulva</name>
    <name type="common">Tomato leaf mold</name>
    <name type="synonym">Cladosporium fulvum</name>
    <dbReference type="NCBI Taxonomy" id="5499"/>
    <lineage>
        <taxon>Eukaryota</taxon>
        <taxon>Fungi</taxon>
        <taxon>Dikarya</taxon>
        <taxon>Ascomycota</taxon>
        <taxon>Pezizomycotina</taxon>
        <taxon>Dothideomycetes</taxon>
        <taxon>Dothideomycetidae</taxon>
        <taxon>Mycosphaerellales</taxon>
        <taxon>Mycosphaerellaceae</taxon>
        <taxon>Fulvia</taxon>
    </lineage>
</organism>
<dbReference type="Gene3D" id="3.40.50.300">
    <property type="entry name" value="P-loop containing nucleotide triphosphate hydrolases"/>
    <property type="match status" value="1"/>
</dbReference>
<keyword evidence="3" id="KW-1185">Reference proteome</keyword>
<dbReference type="Proteomes" id="UP000756132">
    <property type="component" value="Chromosome 7"/>
</dbReference>
<dbReference type="InterPro" id="IPR027417">
    <property type="entry name" value="P-loop_NTPase"/>
</dbReference>
<reference evidence="2" key="1">
    <citation type="submission" date="2021-12" db="EMBL/GenBank/DDBJ databases">
        <authorList>
            <person name="Zaccaron A."/>
            <person name="Stergiopoulos I."/>
        </authorList>
    </citation>
    <scope>NUCLEOTIDE SEQUENCE</scope>
    <source>
        <strain evidence="2">Race5_Kim</strain>
    </source>
</reference>
<evidence type="ECO:0000256" key="1">
    <source>
        <dbReference type="SAM" id="Phobius"/>
    </source>
</evidence>
<reference evidence="2" key="2">
    <citation type="journal article" date="2022" name="Microb. Genom.">
        <title>A chromosome-scale genome assembly of the tomato pathogen Cladosporium fulvum reveals a compartmentalized genome architecture and the presence of a dispensable chromosome.</title>
        <authorList>
            <person name="Zaccaron A.Z."/>
            <person name="Chen L.H."/>
            <person name="Samaras A."/>
            <person name="Stergiopoulos I."/>
        </authorList>
    </citation>
    <scope>NUCLEOTIDE SEQUENCE</scope>
    <source>
        <strain evidence="2">Race5_Kim</strain>
    </source>
</reference>
<proteinExistence type="predicted"/>
<keyword evidence="1" id="KW-0472">Membrane</keyword>
<dbReference type="GeneID" id="71990265"/>
<sequence length="161" mass="18620">MYPEAKFILTDRNSGAWLRSMQNSVFAHMDSWPMFFQSLYDFDHARPLRQLMRKWAELFCELNFDEVARQAYIAHVQHCLRVVPKERLLVMRLEEPLDWEDLCAFLGIPGPEQSIVCRSPEGIDKEVGQSTTNVEDPSTWLALGTVALTVLSGLLFLWMVI</sequence>
<dbReference type="InterPro" id="IPR040632">
    <property type="entry name" value="Sulfotransfer_4"/>
</dbReference>
<dbReference type="KEGG" id="ffu:CLAFUR5_10387"/>
<evidence type="ECO:0000313" key="2">
    <source>
        <dbReference type="EMBL" id="UJO19991.1"/>
    </source>
</evidence>
<protein>
    <submittedName>
        <fullName evidence="2">Uncharacterized protein</fullName>
    </submittedName>
</protein>
<keyword evidence="1" id="KW-0812">Transmembrane</keyword>